<organism evidence="2 3">
    <name type="scientific">Aquamicrobium ahrensii</name>
    <dbReference type="NCBI Taxonomy" id="469551"/>
    <lineage>
        <taxon>Bacteria</taxon>
        <taxon>Pseudomonadati</taxon>
        <taxon>Pseudomonadota</taxon>
        <taxon>Alphaproteobacteria</taxon>
        <taxon>Hyphomicrobiales</taxon>
        <taxon>Phyllobacteriaceae</taxon>
        <taxon>Aquamicrobium</taxon>
    </lineage>
</organism>
<keyword evidence="1" id="KW-0004">4Fe-4S</keyword>
<proteinExistence type="inferred from homology"/>
<dbReference type="GO" id="GO:0008233">
    <property type="term" value="F:peptidase activity"/>
    <property type="evidence" value="ECO:0007669"/>
    <property type="project" value="UniProtKB-KW"/>
</dbReference>
<accession>A0ABV2KSK6</accession>
<dbReference type="Pfam" id="PF01136">
    <property type="entry name" value="Peptidase_U32"/>
    <property type="match status" value="1"/>
</dbReference>
<reference evidence="2 3" key="1">
    <citation type="submission" date="2024-06" db="EMBL/GenBank/DDBJ databases">
        <title>Genomic Encyclopedia of Type Strains, Phase IV (KMG-IV): sequencing the most valuable type-strain genomes for metagenomic binning, comparative biology and taxonomic classification.</title>
        <authorList>
            <person name="Goeker M."/>
        </authorList>
    </citation>
    <scope>NUCLEOTIDE SEQUENCE [LARGE SCALE GENOMIC DNA]</scope>
    <source>
        <strain evidence="2 3">DSM 19730</strain>
    </source>
</reference>
<comment type="similarity">
    <text evidence="1">Belongs to the peptidase U32 family. UbiU subfamily.</text>
</comment>
<feature type="binding site" evidence="1">
    <location>
        <position position="175"/>
    </location>
    <ligand>
        <name>[4Fe-4S] cluster</name>
        <dbReference type="ChEBI" id="CHEBI:49883"/>
    </ligand>
</feature>
<keyword evidence="2" id="KW-0378">Hydrolase</keyword>
<sequence>MTTSGRMELVCPAGTPSALRAAVQAGADSIYCGFRDETNARNFPGLNFSPQEMAEGVRFAHAHGSKVLVAINTFARAGDTDPWRRAADTAVSCGADAVIAADIAVLEHMATQHPDARLHLSVQAAAATPESIGFYAVAFNVRRVVLPRVLSVQEIAALNRAIKVETEAFVFGGLCVMIEGRCHLSSYAAGRSPNLNGVCSPPEMVSYDEDREGAAARLAGFTIDRYAPGEPAGYPTLCKGRFKAGSKAGYLFEDPVSLNAGSMIVAFKAAGVTALKIEGRQRGKGYVTAVVRAFRKAVDAAEQGHDATEIDHILAGLSEGGRQTTGAYRKIWR</sequence>
<keyword evidence="1" id="KW-0411">Iron-sulfur</keyword>
<keyword evidence="1" id="KW-0831">Ubiquinone biosynthesis</keyword>
<comment type="cofactor">
    <cofactor evidence="1">
        <name>[4Fe-4S] cluster</name>
        <dbReference type="ChEBI" id="CHEBI:49883"/>
    </cofactor>
</comment>
<keyword evidence="2" id="KW-0645">Protease</keyword>
<evidence type="ECO:0000256" key="1">
    <source>
        <dbReference type="HAMAP-Rule" id="MF_02232"/>
    </source>
</evidence>
<comment type="subunit">
    <text evidence="1">Forms a heterodimer with UbiV.</text>
</comment>
<keyword evidence="3" id="KW-1185">Reference proteome</keyword>
<dbReference type="Proteomes" id="UP001549143">
    <property type="component" value="Unassembled WGS sequence"/>
</dbReference>
<gene>
    <name evidence="1" type="primary">ubiU</name>
    <name evidence="2" type="ORF">ABID44_003388</name>
</gene>
<keyword evidence="1" id="KW-0408">Iron</keyword>
<dbReference type="InterPro" id="IPR043692">
    <property type="entry name" value="UbiU"/>
</dbReference>
<feature type="binding site" evidence="1">
    <location>
        <position position="199"/>
    </location>
    <ligand>
        <name>[4Fe-4S] cluster</name>
        <dbReference type="ChEBI" id="CHEBI:49883"/>
    </ligand>
</feature>
<name>A0ABV2KSK6_9HYPH</name>
<dbReference type="EMBL" id="JBEPMN010000018">
    <property type="protein sequence ID" value="MET3663033.1"/>
    <property type="molecule type" value="Genomic_DNA"/>
</dbReference>
<protein>
    <recommendedName>
        <fullName evidence="1">Ubiquinone biosynthesis protein UbiU</fullName>
    </recommendedName>
</protein>
<dbReference type="InterPro" id="IPR051454">
    <property type="entry name" value="RNA/ubiquinone_mod_enzymes"/>
</dbReference>
<keyword evidence="1" id="KW-0479">Metal-binding</keyword>
<dbReference type="GO" id="GO:0006508">
    <property type="term" value="P:proteolysis"/>
    <property type="evidence" value="ECO:0007669"/>
    <property type="project" value="UniProtKB-KW"/>
</dbReference>
<dbReference type="InterPro" id="IPR001539">
    <property type="entry name" value="Peptidase_U32"/>
</dbReference>
<dbReference type="PANTHER" id="PTHR30217">
    <property type="entry name" value="PEPTIDASE U32 FAMILY"/>
    <property type="match status" value="1"/>
</dbReference>
<dbReference type="PANTHER" id="PTHR30217:SF3">
    <property type="entry name" value="UBIQUINONE BIOSYNTHESIS PROTEIN UBIU"/>
    <property type="match status" value="1"/>
</dbReference>
<feature type="binding site" evidence="1">
    <location>
        <position position="238"/>
    </location>
    <ligand>
        <name>[4Fe-4S] cluster</name>
        <dbReference type="ChEBI" id="CHEBI:49883"/>
    </ligand>
</feature>
<evidence type="ECO:0000313" key="3">
    <source>
        <dbReference type="Proteomes" id="UP001549143"/>
    </source>
</evidence>
<evidence type="ECO:0000313" key="2">
    <source>
        <dbReference type="EMBL" id="MET3663033.1"/>
    </source>
</evidence>
<feature type="binding site" evidence="1">
    <location>
        <position position="182"/>
    </location>
    <ligand>
        <name>[4Fe-4S] cluster</name>
        <dbReference type="ChEBI" id="CHEBI:49883"/>
    </ligand>
</feature>
<comment type="function">
    <text evidence="1">Required for O(2)-independent ubiquinone (coenzyme Q) biosynthesis. Together with UbiV, is essential for the C6-hydroxylation reaction in the oxygen-independent ubiquinone biosynthesis pathway.</text>
</comment>
<dbReference type="RefSeq" id="WP_354152863.1">
    <property type="nucleotide sequence ID" value="NZ_JBHRZP010000014.1"/>
</dbReference>
<dbReference type="HAMAP" id="MF_02232">
    <property type="entry name" value="UbiU"/>
    <property type="match status" value="1"/>
</dbReference>
<comment type="caution">
    <text evidence="2">The sequence shown here is derived from an EMBL/GenBank/DDBJ whole genome shotgun (WGS) entry which is preliminary data.</text>
</comment>
<comment type="pathway">
    <text evidence="1">Cofactor biosynthesis; ubiquinone biosynthesis.</text>
</comment>